<dbReference type="GO" id="GO:0006412">
    <property type="term" value="P:translation"/>
    <property type="evidence" value="ECO:0007669"/>
    <property type="project" value="TreeGrafter"/>
</dbReference>
<evidence type="ECO:0000256" key="1">
    <source>
        <dbReference type="SAM" id="MobiDB-lite"/>
    </source>
</evidence>
<organism evidence="3 4">
    <name type="scientific">Pseudoalteromonas luteoviolacea NCIMB 1942</name>
    <dbReference type="NCBI Taxonomy" id="1365253"/>
    <lineage>
        <taxon>Bacteria</taxon>
        <taxon>Pseudomonadati</taxon>
        <taxon>Pseudomonadota</taxon>
        <taxon>Gammaproteobacteria</taxon>
        <taxon>Alteromonadales</taxon>
        <taxon>Pseudoalteromonadaceae</taxon>
        <taxon>Pseudoalteromonas</taxon>
    </lineage>
</organism>
<dbReference type="RefSeq" id="WP_063378266.1">
    <property type="nucleotide sequence ID" value="NZ_AUXT01000186.1"/>
</dbReference>
<dbReference type="SUPFAM" id="SSF50249">
    <property type="entry name" value="Nucleic acid-binding proteins"/>
    <property type="match status" value="1"/>
</dbReference>
<dbReference type="InterPro" id="IPR044146">
    <property type="entry name" value="S1_Tex"/>
</dbReference>
<dbReference type="InterPro" id="IPR018974">
    <property type="entry name" value="Tex-like_N"/>
</dbReference>
<dbReference type="Pfam" id="PF17674">
    <property type="entry name" value="HHH_9"/>
    <property type="match status" value="1"/>
</dbReference>
<dbReference type="Pfam" id="PF16921">
    <property type="entry name" value="Tex_YqgF"/>
    <property type="match status" value="1"/>
</dbReference>
<dbReference type="InterPro" id="IPR012340">
    <property type="entry name" value="NA-bd_OB-fold"/>
</dbReference>
<dbReference type="SUPFAM" id="SSF47781">
    <property type="entry name" value="RuvA domain 2-like"/>
    <property type="match status" value="2"/>
</dbReference>
<dbReference type="GO" id="GO:0006139">
    <property type="term" value="P:nucleobase-containing compound metabolic process"/>
    <property type="evidence" value="ECO:0007669"/>
    <property type="project" value="InterPro"/>
</dbReference>
<dbReference type="InterPro" id="IPR010994">
    <property type="entry name" value="RuvA_2-like"/>
</dbReference>
<dbReference type="GO" id="GO:0005829">
    <property type="term" value="C:cytosol"/>
    <property type="evidence" value="ECO:0007669"/>
    <property type="project" value="TreeGrafter"/>
</dbReference>
<dbReference type="Pfam" id="PF12836">
    <property type="entry name" value="HHH_3"/>
    <property type="match status" value="1"/>
</dbReference>
<evidence type="ECO:0000313" key="4">
    <source>
        <dbReference type="Proteomes" id="UP000076587"/>
    </source>
</evidence>
<evidence type="ECO:0000313" key="3">
    <source>
        <dbReference type="EMBL" id="KZN44795.1"/>
    </source>
</evidence>
<dbReference type="Gene3D" id="1.10.150.310">
    <property type="entry name" value="Tex RuvX-like domain-like"/>
    <property type="match status" value="1"/>
</dbReference>
<name>A0A166ZYA6_9GAMM</name>
<dbReference type="CDD" id="cd05685">
    <property type="entry name" value="S1_Tex"/>
    <property type="match status" value="1"/>
</dbReference>
<dbReference type="InterPro" id="IPR023319">
    <property type="entry name" value="Tex-like_HTH_dom_sf"/>
</dbReference>
<accession>A0A166ZYA6</accession>
<dbReference type="InterPro" id="IPR032639">
    <property type="entry name" value="Tex_YqgF"/>
</dbReference>
<dbReference type="Pfam" id="PF00575">
    <property type="entry name" value="S1"/>
    <property type="match status" value="1"/>
</dbReference>
<feature type="domain" description="S1 motif" evidence="2">
    <location>
        <begin position="649"/>
        <end position="718"/>
    </location>
</feature>
<dbReference type="SUPFAM" id="SSF158832">
    <property type="entry name" value="Tex N-terminal region-like"/>
    <property type="match status" value="1"/>
</dbReference>
<dbReference type="FunFam" id="2.40.50.140:FF:000051">
    <property type="entry name" value="RNA-binding transcriptional accessory protein"/>
    <property type="match status" value="1"/>
</dbReference>
<dbReference type="GO" id="GO:0003735">
    <property type="term" value="F:structural constituent of ribosome"/>
    <property type="evidence" value="ECO:0007669"/>
    <property type="project" value="TreeGrafter"/>
</dbReference>
<dbReference type="Proteomes" id="UP000076587">
    <property type="component" value="Unassembled WGS sequence"/>
</dbReference>
<dbReference type="InterPro" id="IPR041692">
    <property type="entry name" value="HHH_9"/>
</dbReference>
<dbReference type="PANTHER" id="PTHR10724">
    <property type="entry name" value="30S RIBOSOMAL PROTEIN S1"/>
    <property type="match status" value="1"/>
</dbReference>
<dbReference type="OrthoDB" id="9804714at2"/>
<gene>
    <name evidence="3" type="ORF">N482_15585</name>
</gene>
<dbReference type="InterPro" id="IPR055179">
    <property type="entry name" value="Tex-like_central_region"/>
</dbReference>
<dbReference type="SMART" id="SM00316">
    <property type="entry name" value="S1"/>
    <property type="match status" value="1"/>
</dbReference>
<dbReference type="FunFam" id="1.10.150.310:FF:000001">
    <property type="entry name" value="RNA-binding transcriptional accessory protein"/>
    <property type="match status" value="1"/>
</dbReference>
<dbReference type="Pfam" id="PF22706">
    <property type="entry name" value="Tex_central_region"/>
    <property type="match status" value="1"/>
</dbReference>
<dbReference type="Gene3D" id="3.30.420.140">
    <property type="entry name" value="YqgF/RNase H-like domain"/>
    <property type="match status" value="1"/>
</dbReference>
<feature type="compositionally biased region" description="Polar residues" evidence="1">
    <location>
        <begin position="723"/>
        <end position="742"/>
    </location>
</feature>
<dbReference type="InterPro" id="IPR037027">
    <property type="entry name" value="YqgF/RNaseH-like_dom_sf"/>
</dbReference>
<evidence type="ECO:0000259" key="2">
    <source>
        <dbReference type="PROSITE" id="PS50126"/>
    </source>
</evidence>
<reference evidence="3 4" key="1">
    <citation type="submission" date="2013-07" db="EMBL/GenBank/DDBJ databases">
        <title>Comparative Genomic and Metabolomic Analysis of Twelve Strains of Pseudoalteromonas luteoviolacea.</title>
        <authorList>
            <person name="Vynne N.G."/>
            <person name="Mansson M."/>
            <person name="Gram L."/>
        </authorList>
    </citation>
    <scope>NUCLEOTIDE SEQUENCE [LARGE SCALE GENOMIC DNA]</scope>
    <source>
        <strain evidence="3 4">NCIMB 1942</strain>
    </source>
</reference>
<dbReference type="FunFam" id="3.30.420.140:FF:000001">
    <property type="entry name" value="RNA-binding transcriptional accessory protein"/>
    <property type="match status" value="1"/>
</dbReference>
<dbReference type="Gene3D" id="1.10.3500.10">
    <property type="entry name" value="Tex N-terminal region-like"/>
    <property type="match status" value="1"/>
</dbReference>
<sequence>MSNISARLAQELNASEQQVLAATTLLDEGATVPFIARYRKEVTGGLDDSQLRLLEQRLSYLRELEDRRAFIIKTIEEQGKLTSQLSNDIATAASKTELEDLYLPYKPKRRTKGQIAIEAGLEPLADQLFADPNLYPNQLAEDFINADAGFADIKSVLEGAKFILMERFAEDAKLLAKFRRHITDSAQLQSTVIAGQEDNGSKYRDYFEHNELLSKVPSHRALAMLRARNEGILQLTINPEPTAEDHPQFCAQMIADHYGLSVSGSPASEWLMTVVQWAWKIKLSLHLENEFLGSLREKAENGAIDVFAKNLKDLLMAAPAGPKVTMGIDPGLRTGCKIAIVDATGKLLSTTTIYPHAPQNHWDKSIRTIEQLSRQHKVQLIAIGNGTASRETDKLAAEVLKSASDLSLTKIMVSEAGASVYSASEFAANEFPDLDVSLRGAVSIARRLQDPLAELVKIEPKSIGVGQYQHDVSQSQLGLALTAVVEDCVNSVGVDVNTASVPLLTRVSGLNKTLASNIVKYRDSNGSFANRKQLKKVERLGPKAFEQAAGFLRIQNGDDPLDASAVHPEAYPVVKQISQSKALEVQSLIANSEVLKQLTPSDFVDDKFGLPTVTDIIGELDKPGRDPRPEFKTAQFKAGVEKISDLKVGMILEGVVSNVANFGAFVDVGVHQDGLVHISAITDKFISDPREVVKAGDIVKVKVIEVDVNRKRISFTMRLNDATPAQSEQSSGGKPQTKTSHNQGRKQDRRENKGNRRDQGNAAMGNAFAEAFAKLKK</sequence>
<feature type="compositionally biased region" description="Basic and acidic residues" evidence="1">
    <location>
        <begin position="745"/>
        <end position="759"/>
    </location>
</feature>
<protein>
    <submittedName>
        <fullName evidence="3">Transcription accessory protein</fullName>
    </submittedName>
</protein>
<dbReference type="InterPro" id="IPR012337">
    <property type="entry name" value="RNaseH-like_sf"/>
</dbReference>
<dbReference type="Pfam" id="PF09371">
    <property type="entry name" value="Tex_N"/>
    <property type="match status" value="1"/>
</dbReference>
<dbReference type="InterPro" id="IPR023323">
    <property type="entry name" value="Tex-like_dom_sf"/>
</dbReference>
<comment type="caution">
    <text evidence="3">The sequence shown here is derived from an EMBL/GenBank/DDBJ whole genome shotgun (WGS) entry which is preliminary data.</text>
</comment>
<dbReference type="InterPro" id="IPR050437">
    <property type="entry name" value="Ribos_protein_bS1-like"/>
</dbReference>
<dbReference type="Gene3D" id="2.40.50.140">
    <property type="entry name" value="Nucleic acid-binding proteins"/>
    <property type="match status" value="1"/>
</dbReference>
<dbReference type="AlphaFoldDB" id="A0A166ZYA6"/>
<feature type="region of interest" description="Disordered" evidence="1">
    <location>
        <begin position="719"/>
        <end position="768"/>
    </location>
</feature>
<dbReference type="PANTHER" id="PTHR10724:SF10">
    <property type="entry name" value="S1 RNA-BINDING DOMAIN-CONTAINING PROTEIN 1"/>
    <property type="match status" value="1"/>
</dbReference>
<dbReference type="PROSITE" id="PS50126">
    <property type="entry name" value="S1"/>
    <property type="match status" value="1"/>
</dbReference>
<dbReference type="EMBL" id="AUXT01000186">
    <property type="protein sequence ID" value="KZN44795.1"/>
    <property type="molecule type" value="Genomic_DNA"/>
</dbReference>
<dbReference type="InterPro" id="IPR003029">
    <property type="entry name" value="S1_domain"/>
</dbReference>
<dbReference type="SMART" id="SM00732">
    <property type="entry name" value="YqgFc"/>
    <property type="match status" value="1"/>
</dbReference>
<dbReference type="SUPFAM" id="SSF53098">
    <property type="entry name" value="Ribonuclease H-like"/>
    <property type="match status" value="1"/>
</dbReference>
<dbReference type="Gene3D" id="1.10.10.650">
    <property type="entry name" value="RuvA domain 2-like"/>
    <property type="match status" value="1"/>
</dbReference>
<dbReference type="FunFam" id="1.10.10.650:FF:000001">
    <property type="entry name" value="S1 RNA-binding domain 1"/>
    <property type="match status" value="1"/>
</dbReference>
<dbReference type="GO" id="GO:0003729">
    <property type="term" value="F:mRNA binding"/>
    <property type="evidence" value="ECO:0007669"/>
    <property type="project" value="UniProtKB-ARBA"/>
</dbReference>
<dbReference type="InterPro" id="IPR006641">
    <property type="entry name" value="YqgF/RNaseH-like_dom"/>
</dbReference>
<dbReference type="PATRIC" id="fig|1365253.3.peg.3843"/>
<proteinExistence type="predicted"/>